<evidence type="ECO:0000313" key="10">
    <source>
        <dbReference type="Proteomes" id="UP001549099"/>
    </source>
</evidence>
<dbReference type="InterPro" id="IPR046357">
    <property type="entry name" value="PPIase_dom_sf"/>
</dbReference>
<accession>A0ABV2GD68</accession>
<dbReference type="InterPro" id="IPR027304">
    <property type="entry name" value="Trigger_fact/SurA_dom_sf"/>
</dbReference>
<dbReference type="PANTHER" id="PTHR47245:SF1">
    <property type="entry name" value="FOLDASE PROTEIN PRSA"/>
    <property type="match status" value="1"/>
</dbReference>
<dbReference type="EMBL" id="JBEPLW010000018">
    <property type="protein sequence ID" value="MET3576250.1"/>
    <property type="molecule type" value="Genomic_DNA"/>
</dbReference>
<evidence type="ECO:0000259" key="8">
    <source>
        <dbReference type="PROSITE" id="PS50198"/>
    </source>
</evidence>
<keyword evidence="7" id="KW-0812">Transmembrane</keyword>
<dbReference type="EC" id="5.2.1.8" evidence="2"/>
<evidence type="ECO:0000256" key="4">
    <source>
        <dbReference type="ARBA" id="ARBA00023110"/>
    </source>
</evidence>
<dbReference type="InterPro" id="IPR050245">
    <property type="entry name" value="PrsA_foldase"/>
</dbReference>
<dbReference type="PANTHER" id="PTHR47245">
    <property type="entry name" value="PEPTIDYLPROLYL ISOMERASE"/>
    <property type="match status" value="1"/>
</dbReference>
<dbReference type="Proteomes" id="UP001549099">
    <property type="component" value="Unassembled WGS sequence"/>
</dbReference>
<feature type="domain" description="PpiC" evidence="8">
    <location>
        <begin position="172"/>
        <end position="264"/>
    </location>
</feature>
<keyword evidence="7" id="KW-0472">Membrane</keyword>
<keyword evidence="3" id="KW-0732">Signal</keyword>
<evidence type="ECO:0000256" key="6">
    <source>
        <dbReference type="PROSITE-ProRule" id="PRU00278"/>
    </source>
</evidence>
<keyword evidence="7" id="KW-1133">Transmembrane helix</keyword>
<evidence type="ECO:0000256" key="1">
    <source>
        <dbReference type="ARBA" id="ARBA00000971"/>
    </source>
</evidence>
<feature type="transmembrane region" description="Helical" evidence="7">
    <location>
        <begin position="21"/>
        <end position="41"/>
    </location>
</feature>
<dbReference type="InterPro" id="IPR000297">
    <property type="entry name" value="PPIase_PpiC"/>
</dbReference>
<dbReference type="PROSITE" id="PS50198">
    <property type="entry name" value="PPIC_PPIASE_2"/>
    <property type="match status" value="1"/>
</dbReference>
<comment type="catalytic activity">
    <reaction evidence="1">
        <text>[protein]-peptidylproline (omega=180) = [protein]-peptidylproline (omega=0)</text>
        <dbReference type="Rhea" id="RHEA:16237"/>
        <dbReference type="Rhea" id="RHEA-COMP:10747"/>
        <dbReference type="Rhea" id="RHEA-COMP:10748"/>
        <dbReference type="ChEBI" id="CHEBI:83833"/>
        <dbReference type="ChEBI" id="CHEBI:83834"/>
        <dbReference type="EC" id="5.2.1.8"/>
    </reaction>
</comment>
<dbReference type="Gene3D" id="1.10.4030.10">
    <property type="entry name" value="Porin chaperone SurA, peptide-binding domain"/>
    <property type="match status" value="1"/>
</dbReference>
<dbReference type="Pfam" id="PF13624">
    <property type="entry name" value="SurA_N_3"/>
    <property type="match status" value="1"/>
</dbReference>
<evidence type="ECO:0000256" key="7">
    <source>
        <dbReference type="SAM" id="Phobius"/>
    </source>
</evidence>
<name>A0ABV2GD68_9BACL</name>
<evidence type="ECO:0000256" key="3">
    <source>
        <dbReference type="ARBA" id="ARBA00022729"/>
    </source>
</evidence>
<comment type="caution">
    <text evidence="9">The sequence shown here is derived from an EMBL/GenBank/DDBJ whole genome shotgun (WGS) entry which is preliminary data.</text>
</comment>
<dbReference type="RefSeq" id="WP_354198126.1">
    <property type="nucleotide sequence ID" value="NZ_JBEPLW010000018.1"/>
</dbReference>
<proteinExistence type="predicted"/>
<dbReference type="Gene3D" id="3.10.50.40">
    <property type="match status" value="1"/>
</dbReference>
<protein>
    <recommendedName>
        <fullName evidence="2">peptidylprolyl isomerase</fullName>
        <ecNumber evidence="2">5.2.1.8</ecNumber>
    </recommendedName>
</protein>
<evidence type="ECO:0000256" key="5">
    <source>
        <dbReference type="ARBA" id="ARBA00023235"/>
    </source>
</evidence>
<keyword evidence="10" id="KW-1185">Reference proteome</keyword>
<dbReference type="Pfam" id="PF13145">
    <property type="entry name" value="Rotamase_2"/>
    <property type="match status" value="1"/>
</dbReference>
<evidence type="ECO:0000256" key="2">
    <source>
        <dbReference type="ARBA" id="ARBA00013194"/>
    </source>
</evidence>
<dbReference type="PROSITE" id="PS01096">
    <property type="entry name" value="PPIC_PPIASE_1"/>
    <property type="match status" value="1"/>
</dbReference>
<organism evidence="9 10">
    <name type="scientific">Bhargavaea ullalensis</name>
    <dbReference type="NCBI Taxonomy" id="1265685"/>
    <lineage>
        <taxon>Bacteria</taxon>
        <taxon>Bacillati</taxon>
        <taxon>Bacillota</taxon>
        <taxon>Bacilli</taxon>
        <taxon>Bacillales</taxon>
        <taxon>Caryophanaceae</taxon>
        <taxon>Bhargavaea</taxon>
    </lineage>
</organism>
<dbReference type="GO" id="GO:0003755">
    <property type="term" value="F:peptidyl-prolyl cis-trans isomerase activity"/>
    <property type="evidence" value="ECO:0007669"/>
    <property type="project" value="UniProtKB-EC"/>
</dbReference>
<keyword evidence="5 6" id="KW-0413">Isomerase</keyword>
<reference evidence="9 10" key="1">
    <citation type="submission" date="2024-06" db="EMBL/GenBank/DDBJ databases">
        <title>Genomic Encyclopedia of Type Strains, Phase IV (KMG-IV): sequencing the most valuable type-strain genomes for metagenomic binning, comparative biology and taxonomic classification.</title>
        <authorList>
            <person name="Goeker M."/>
        </authorList>
    </citation>
    <scope>NUCLEOTIDE SEQUENCE [LARGE SCALE GENOMIC DNA]</scope>
    <source>
        <strain evidence="9 10">DSM 26128</strain>
    </source>
</reference>
<dbReference type="InterPro" id="IPR023058">
    <property type="entry name" value="PPIase_PpiC_CS"/>
</dbReference>
<dbReference type="SUPFAM" id="SSF109998">
    <property type="entry name" value="Triger factor/SurA peptide-binding domain-like"/>
    <property type="match status" value="1"/>
</dbReference>
<evidence type="ECO:0000313" key="9">
    <source>
        <dbReference type="EMBL" id="MET3576250.1"/>
    </source>
</evidence>
<sequence length="312" mass="34353">MRKAGNESDRQKTKRRLKTKPVLAVLGILLAGNLLWFTLWATKDGRSSAAEGGEQVANVGKTSISREAWMSAMEKQYGRETLRELVNQAVMEAAAEKYGIKVTDGEVDLELALLRADGEGTGEASGDPDDPALREQVKSRLILEKVLTKDVLVDDKDIKRYYDENEALYDVKTSYRVSAIFLPDEAEAEKTLKELKNGSSFGVLAKERSTDAASASLGGDIGYVNESSENIDPAIVKTVGKMKEGENAGPVKLADGTAAVLHSSGVYEGRSFKFKEVKDQIRRELALEQLTQSVTPEAFWDEFDAKWFYGNE</sequence>
<keyword evidence="4 6" id="KW-0697">Rotamase</keyword>
<gene>
    <name evidence="9" type="ORF">ABID49_002165</name>
</gene>